<keyword evidence="3" id="KW-1185">Reference proteome</keyword>
<evidence type="ECO:0000313" key="3">
    <source>
        <dbReference type="Proteomes" id="UP000800038"/>
    </source>
</evidence>
<accession>A0A6A5SFL7</accession>
<dbReference type="OrthoDB" id="3641682at2759"/>
<reference evidence="2" key="1">
    <citation type="journal article" date="2020" name="Stud. Mycol.">
        <title>101 Dothideomycetes genomes: a test case for predicting lifestyles and emergence of pathogens.</title>
        <authorList>
            <person name="Haridas S."/>
            <person name="Albert R."/>
            <person name="Binder M."/>
            <person name="Bloem J."/>
            <person name="Labutti K."/>
            <person name="Salamov A."/>
            <person name="Andreopoulos B."/>
            <person name="Baker S."/>
            <person name="Barry K."/>
            <person name="Bills G."/>
            <person name="Bluhm B."/>
            <person name="Cannon C."/>
            <person name="Castanera R."/>
            <person name="Culley D."/>
            <person name="Daum C."/>
            <person name="Ezra D."/>
            <person name="Gonzalez J."/>
            <person name="Henrissat B."/>
            <person name="Kuo A."/>
            <person name="Liang C."/>
            <person name="Lipzen A."/>
            <person name="Lutzoni F."/>
            <person name="Magnuson J."/>
            <person name="Mondo S."/>
            <person name="Nolan M."/>
            <person name="Ohm R."/>
            <person name="Pangilinan J."/>
            <person name="Park H.-J."/>
            <person name="Ramirez L."/>
            <person name="Alfaro M."/>
            <person name="Sun H."/>
            <person name="Tritt A."/>
            <person name="Yoshinaga Y."/>
            <person name="Zwiers L.-H."/>
            <person name="Turgeon B."/>
            <person name="Goodwin S."/>
            <person name="Spatafora J."/>
            <person name="Crous P."/>
            <person name="Grigoriev I."/>
        </authorList>
    </citation>
    <scope>NUCLEOTIDE SEQUENCE</scope>
    <source>
        <strain evidence="2">CBS 161.51</strain>
    </source>
</reference>
<feature type="signal peptide" evidence="1">
    <location>
        <begin position="1"/>
        <end position="17"/>
    </location>
</feature>
<dbReference type="EMBL" id="ML976111">
    <property type="protein sequence ID" value="KAF1938209.1"/>
    <property type="molecule type" value="Genomic_DNA"/>
</dbReference>
<sequence>MRPALFALPAFAASVLADKVSVTWRHELSSGKTALEIQSADEAVLAESCSSKIGSLNFSNVDKHGGGSFTVGDKKYEVVSHPEDGPVCNRIYNGNIAVVECTGVDYDVPEGAATTAEDCFLHEENKATFRSLRSRSDDVHSASALADQPAMPSFHSRILGSRQTSCISNTDVVKVGDGNPHQNYLLKQISENIDCGAAPSCTVGETKSTSYTIGFSGGGSQWISGGFDVSKSWSTGNSYSCTGAKGDRVCIWYNTAHTACNAPYVLKSPNSKNQGGGYYCVIGTCRSKGDEYWNNNGRAGGP</sequence>
<name>A0A6A5SFL7_9PLEO</name>
<organism evidence="2 3">
    <name type="scientific">Clathrospora elynae</name>
    <dbReference type="NCBI Taxonomy" id="706981"/>
    <lineage>
        <taxon>Eukaryota</taxon>
        <taxon>Fungi</taxon>
        <taxon>Dikarya</taxon>
        <taxon>Ascomycota</taxon>
        <taxon>Pezizomycotina</taxon>
        <taxon>Dothideomycetes</taxon>
        <taxon>Pleosporomycetidae</taxon>
        <taxon>Pleosporales</taxon>
        <taxon>Diademaceae</taxon>
        <taxon>Clathrospora</taxon>
    </lineage>
</organism>
<protein>
    <recommendedName>
        <fullName evidence="4">Ig-like domain-containing protein</fullName>
    </recommendedName>
</protein>
<proteinExistence type="predicted"/>
<dbReference type="Proteomes" id="UP000800038">
    <property type="component" value="Unassembled WGS sequence"/>
</dbReference>
<gene>
    <name evidence="2" type="ORF">EJ02DRAFT_474332</name>
</gene>
<feature type="chain" id="PRO_5025483539" description="Ig-like domain-containing protein" evidence="1">
    <location>
        <begin position="18"/>
        <end position="302"/>
    </location>
</feature>
<evidence type="ECO:0000313" key="2">
    <source>
        <dbReference type="EMBL" id="KAF1938209.1"/>
    </source>
</evidence>
<dbReference type="AlphaFoldDB" id="A0A6A5SFL7"/>
<evidence type="ECO:0000256" key="1">
    <source>
        <dbReference type="SAM" id="SignalP"/>
    </source>
</evidence>
<keyword evidence="1" id="KW-0732">Signal</keyword>
<evidence type="ECO:0008006" key="4">
    <source>
        <dbReference type="Google" id="ProtNLM"/>
    </source>
</evidence>